<evidence type="ECO:0000259" key="1">
    <source>
        <dbReference type="Pfam" id="PF13229"/>
    </source>
</evidence>
<dbReference type="Proteomes" id="UP001501319">
    <property type="component" value="Unassembled WGS sequence"/>
</dbReference>
<dbReference type="InterPro" id="IPR039448">
    <property type="entry name" value="Beta_helix"/>
</dbReference>
<keyword evidence="3" id="KW-1185">Reference proteome</keyword>
<dbReference type="InterPro" id="IPR011050">
    <property type="entry name" value="Pectin_lyase_fold/virulence"/>
</dbReference>
<accession>A0ABP4R7M0</accession>
<dbReference type="InterPro" id="IPR012334">
    <property type="entry name" value="Pectin_lyas_fold"/>
</dbReference>
<organism evidence="2 3">
    <name type="scientific">Kribbella alba</name>
    <dbReference type="NCBI Taxonomy" id="190197"/>
    <lineage>
        <taxon>Bacteria</taxon>
        <taxon>Bacillati</taxon>
        <taxon>Actinomycetota</taxon>
        <taxon>Actinomycetes</taxon>
        <taxon>Propionibacteriales</taxon>
        <taxon>Kribbellaceae</taxon>
        <taxon>Kribbella</taxon>
    </lineage>
</organism>
<dbReference type="Pfam" id="PF13229">
    <property type="entry name" value="Beta_helix"/>
    <property type="match status" value="1"/>
</dbReference>
<name>A0ABP4R7M0_9ACTN</name>
<evidence type="ECO:0000313" key="3">
    <source>
        <dbReference type="Proteomes" id="UP001501319"/>
    </source>
</evidence>
<reference evidence="3" key="1">
    <citation type="journal article" date="2019" name="Int. J. Syst. Evol. Microbiol.">
        <title>The Global Catalogue of Microorganisms (GCM) 10K type strain sequencing project: providing services to taxonomists for standard genome sequencing and annotation.</title>
        <authorList>
            <consortium name="The Broad Institute Genomics Platform"/>
            <consortium name="The Broad Institute Genome Sequencing Center for Infectious Disease"/>
            <person name="Wu L."/>
            <person name="Ma J."/>
        </authorList>
    </citation>
    <scope>NUCLEOTIDE SEQUENCE [LARGE SCALE GENOMIC DNA]</scope>
    <source>
        <strain evidence="3">JCM 14306</strain>
    </source>
</reference>
<dbReference type="EMBL" id="BAAANE010000005">
    <property type="protein sequence ID" value="GAA1639520.1"/>
    <property type="molecule type" value="Genomic_DNA"/>
</dbReference>
<dbReference type="Gene3D" id="2.160.20.10">
    <property type="entry name" value="Single-stranded right-handed beta-helix, Pectin lyase-like"/>
    <property type="match status" value="1"/>
</dbReference>
<feature type="domain" description="Right handed beta helix" evidence="1">
    <location>
        <begin position="69"/>
        <end position="247"/>
    </location>
</feature>
<comment type="caution">
    <text evidence="2">The sequence shown here is derived from an EMBL/GenBank/DDBJ whole genome shotgun (WGS) entry which is preliminary data.</text>
</comment>
<protein>
    <recommendedName>
        <fullName evidence="1">Right handed beta helix domain-containing protein</fullName>
    </recommendedName>
</protein>
<dbReference type="SUPFAM" id="SSF51126">
    <property type="entry name" value="Pectin lyase-like"/>
    <property type="match status" value="1"/>
</dbReference>
<gene>
    <name evidence="2" type="ORF">GCM10009744_31290</name>
</gene>
<evidence type="ECO:0000313" key="2">
    <source>
        <dbReference type="EMBL" id="GAA1639520.1"/>
    </source>
</evidence>
<sequence>MEQEHKMTLKILALTAAVASAVFGVGHDIPKPADVPQPAAASASRLEITKGGTKEKPLVYDGKGQSVQGITVEADNVVVQNYKADKPSAPGVELTGDNITLQNVTVTSPQGGDGDGLRFFGNDLKILNNTISGTRNTDGRHADCMQTFADGTPASQRVLIEGNRCEQIDNMCLMAEGPNDGEGDGNGHSSDFTLRNNYCETLDASQALMIEDIQKLVVEGNTFAAKPDKAIGLAIHSTDARIGKNTVSKDIGCYVGIDDTSRPGYQGPTPSCEP</sequence>
<proteinExistence type="predicted"/>